<dbReference type="EMBL" id="JOJR01000015">
    <property type="protein sequence ID" value="RCN51205.1"/>
    <property type="molecule type" value="Genomic_DNA"/>
</dbReference>
<protein>
    <submittedName>
        <fullName evidence="1">Uncharacterized protein</fullName>
    </submittedName>
</protein>
<evidence type="ECO:0000313" key="2">
    <source>
        <dbReference type="Proteomes" id="UP000252519"/>
    </source>
</evidence>
<accession>A0A368H7F9</accession>
<sequence length="118" mass="13591">MGESLILHPPPDQLDFVLMVADSLKNVRMGIVFIDDIPSVKLNMSTYSYAELRKWTDSYRGIARGKTSVGHAIYLAREMLKVKKCTCYTLPEFSQYFMHKKSIAQPITRSGTVYHMRR</sequence>
<reference evidence="1 2" key="1">
    <citation type="submission" date="2014-10" db="EMBL/GenBank/DDBJ databases">
        <title>Draft genome of the hookworm Ancylostoma caninum.</title>
        <authorList>
            <person name="Mitreva M."/>
        </authorList>
    </citation>
    <scope>NUCLEOTIDE SEQUENCE [LARGE SCALE GENOMIC DNA]</scope>
    <source>
        <strain evidence="1 2">Baltimore</strain>
    </source>
</reference>
<dbReference type="InterPro" id="IPR036465">
    <property type="entry name" value="vWFA_dom_sf"/>
</dbReference>
<evidence type="ECO:0000313" key="1">
    <source>
        <dbReference type="EMBL" id="RCN51205.1"/>
    </source>
</evidence>
<organism evidence="1 2">
    <name type="scientific">Ancylostoma caninum</name>
    <name type="common">Dog hookworm</name>
    <dbReference type="NCBI Taxonomy" id="29170"/>
    <lineage>
        <taxon>Eukaryota</taxon>
        <taxon>Metazoa</taxon>
        <taxon>Ecdysozoa</taxon>
        <taxon>Nematoda</taxon>
        <taxon>Chromadorea</taxon>
        <taxon>Rhabditida</taxon>
        <taxon>Rhabditina</taxon>
        <taxon>Rhabditomorpha</taxon>
        <taxon>Strongyloidea</taxon>
        <taxon>Ancylostomatidae</taxon>
        <taxon>Ancylostomatinae</taxon>
        <taxon>Ancylostoma</taxon>
    </lineage>
</organism>
<name>A0A368H7F9_ANCCA</name>
<dbReference type="SUPFAM" id="SSF53300">
    <property type="entry name" value="vWA-like"/>
    <property type="match status" value="1"/>
</dbReference>
<dbReference type="Proteomes" id="UP000252519">
    <property type="component" value="Unassembled WGS sequence"/>
</dbReference>
<dbReference type="AlphaFoldDB" id="A0A368H7F9"/>
<comment type="caution">
    <text evidence="1">The sequence shown here is derived from an EMBL/GenBank/DDBJ whole genome shotgun (WGS) entry which is preliminary data.</text>
</comment>
<gene>
    <name evidence="1" type="ORF">ANCCAN_02566</name>
</gene>
<keyword evidence="2" id="KW-1185">Reference proteome</keyword>
<proteinExistence type="predicted"/>